<name>A0A6J5PV26_9CAUD</name>
<reference evidence="3" key="1">
    <citation type="submission" date="2020-05" db="EMBL/GenBank/DDBJ databases">
        <authorList>
            <person name="Chiriac C."/>
            <person name="Salcher M."/>
            <person name="Ghai R."/>
            <person name="Kavagutti S V."/>
        </authorList>
    </citation>
    <scope>NUCLEOTIDE SEQUENCE</scope>
</reference>
<gene>
    <name evidence="4" type="ORF">UFOVP1453_11</name>
    <name evidence="2" type="ORF">UFOVP832_6</name>
    <name evidence="3" type="ORF">UFOVP919_19</name>
</gene>
<feature type="region of interest" description="Disordered" evidence="1">
    <location>
        <begin position="91"/>
        <end position="110"/>
    </location>
</feature>
<proteinExistence type="predicted"/>
<dbReference type="EMBL" id="LR796767">
    <property type="protein sequence ID" value="CAB4164233.1"/>
    <property type="molecule type" value="Genomic_DNA"/>
</dbReference>
<sequence>MALINMKQQPKREEMPGEIEADEPRYPYGLCLTLGKEELEKLGISALPKVGTEMTITAKAYVKMTRAYETQGEGKEMGIELQITDMGVGQTENATNDNRASMLYGSQGEA</sequence>
<dbReference type="Pfam" id="PF21628">
    <property type="entry name" value="Gp10-like"/>
    <property type="match status" value="1"/>
</dbReference>
<dbReference type="EMBL" id="LR797406">
    <property type="protein sequence ID" value="CAB4214034.1"/>
    <property type="molecule type" value="Genomic_DNA"/>
</dbReference>
<protein>
    <submittedName>
        <fullName evidence="3">Uncharacterized protein</fullName>
    </submittedName>
</protein>
<evidence type="ECO:0000313" key="2">
    <source>
        <dbReference type="EMBL" id="CAB4164233.1"/>
    </source>
</evidence>
<dbReference type="InterPro" id="IPR049302">
    <property type="entry name" value="Gp10-like"/>
</dbReference>
<evidence type="ECO:0000313" key="3">
    <source>
        <dbReference type="EMBL" id="CAB4171274.1"/>
    </source>
</evidence>
<evidence type="ECO:0000256" key="1">
    <source>
        <dbReference type="SAM" id="MobiDB-lite"/>
    </source>
</evidence>
<dbReference type="EMBL" id="LR796862">
    <property type="protein sequence ID" value="CAB4171274.1"/>
    <property type="molecule type" value="Genomic_DNA"/>
</dbReference>
<evidence type="ECO:0000313" key="4">
    <source>
        <dbReference type="EMBL" id="CAB4214034.1"/>
    </source>
</evidence>
<accession>A0A6J5PV26</accession>
<feature type="region of interest" description="Disordered" evidence="1">
    <location>
        <begin position="1"/>
        <end position="21"/>
    </location>
</feature>
<organism evidence="3">
    <name type="scientific">uncultured Caudovirales phage</name>
    <dbReference type="NCBI Taxonomy" id="2100421"/>
    <lineage>
        <taxon>Viruses</taxon>
        <taxon>Duplodnaviria</taxon>
        <taxon>Heunggongvirae</taxon>
        <taxon>Uroviricota</taxon>
        <taxon>Caudoviricetes</taxon>
        <taxon>Peduoviridae</taxon>
        <taxon>Maltschvirus</taxon>
        <taxon>Maltschvirus maltsch</taxon>
    </lineage>
</organism>